<feature type="region of interest" description="Disordered" evidence="1">
    <location>
        <begin position="1"/>
        <end position="21"/>
    </location>
</feature>
<comment type="caution">
    <text evidence="2">The sequence shown here is derived from an EMBL/GenBank/DDBJ whole genome shotgun (WGS) entry which is preliminary data.</text>
</comment>
<keyword evidence="3" id="KW-1185">Reference proteome</keyword>
<protein>
    <submittedName>
        <fullName evidence="2">Uncharacterized protein</fullName>
    </submittedName>
</protein>
<evidence type="ECO:0000256" key="1">
    <source>
        <dbReference type="SAM" id="MobiDB-lite"/>
    </source>
</evidence>
<gene>
    <name evidence="2" type="ORF">V6N12_069731</name>
</gene>
<accession>A0ABR2FEW5</accession>
<evidence type="ECO:0000313" key="3">
    <source>
        <dbReference type="Proteomes" id="UP001472677"/>
    </source>
</evidence>
<sequence length="98" mass="10526">MQGSRRSPRSDAISSSRRSLHSVKLHRYRLGHTALQGSITLGHARSRCTAGLGHARSRCTVGLGHAAPLGLHKADATRNQRRVLQVCTKPTPPASSVL</sequence>
<organism evidence="2 3">
    <name type="scientific">Hibiscus sabdariffa</name>
    <name type="common">roselle</name>
    <dbReference type="NCBI Taxonomy" id="183260"/>
    <lineage>
        <taxon>Eukaryota</taxon>
        <taxon>Viridiplantae</taxon>
        <taxon>Streptophyta</taxon>
        <taxon>Embryophyta</taxon>
        <taxon>Tracheophyta</taxon>
        <taxon>Spermatophyta</taxon>
        <taxon>Magnoliopsida</taxon>
        <taxon>eudicotyledons</taxon>
        <taxon>Gunneridae</taxon>
        <taxon>Pentapetalae</taxon>
        <taxon>rosids</taxon>
        <taxon>malvids</taxon>
        <taxon>Malvales</taxon>
        <taxon>Malvaceae</taxon>
        <taxon>Malvoideae</taxon>
        <taxon>Hibiscus</taxon>
    </lineage>
</organism>
<proteinExistence type="predicted"/>
<reference evidence="2 3" key="1">
    <citation type="journal article" date="2024" name="G3 (Bethesda)">
        <title>Genome assembly of Hibiscus sabdariffa L. provides insights into metabolisms of medicinal natural products.</title>
        <authorList>
            <person name="Kim T."/>
        </authorList>
    </citation>
    <scope>NUCLEOTIDE SEQUENCE [LARGE SCALE GENOMIC DNA]</scope>
    <source>
        <strain evidence="2">TK-2024</strain>
        <tissue evidence="2">Old leaves</tissue>
    </source>
</reference>
<dbReference type="Proteomes" id="UP001472677">
    <property type="component" value="Unassembled WGS sequence"/>
</dbReference>
<name>A0ABR2FEW5_9ROSI</name>
<evidence type="ECO:0000313" key="2">
    <source>
        <dbReference type="EMBL" id="KAK8579405.1"/>
    </source>
</evidence>
<dbReference type="EMBL" id="JBBPBM010000006">
    <property type="protein sequence ID" value="KAK8579405.1"/>
    <property type="molecule type" value="Genomic_DNA"/>
</dbReference>